<dbReference type="AlphaFoldDB" id="Q0CVC8"/>
<dbReference type="EMBL" id="CH476596">
    <property type="protein sequence ID" value="EAU37318.1"/>
    <property type="molecule type" value="Genomic_DNA"/>
</dbReference>
<dbReference type="RefSeq" id="XP_001211534.1">
    <property type="nucleotide sequence ID" value="XM_001211534.1"/>
</dbReference>
<protein>
    <recommendedName>
        <fullName evidence="3">Fungal-type protein kinase domain-containing protein</fullName>
    </recommendedName>
</protein>
<sequence>MSQSPRILDFTAIRLALYLIKPKSLVEAVQRLWQAIVGAWFPVLEGYHCAVKAQMSTNNNMPDIILQILALRQDPTEADGFIERCILQVKCQRPSLDTLGDWRDTTSTQFLDSLEATSYAVERLHGAVAIGKKVQFYRYDGRETHHSTKLAPLHNGPIDMDDLNGLVQDNAHMAIAFSRV</sequence>
<dbReference type="Proteomes" id="UP000007963">
    <property type="component" value="Unassembled WGS sequence"/>
</dbReference>
<dbReference type="OrthoDB" id="4499616at2759"/>
<evidence type="ECO:0008006" key="3">
    <source>
        <dbReference type="Google" id="ProtNLM"/>
    </source>
</evidence>
<reference evidence="2" key="1">
    <citation type="submission" date="2005-09" db="EMBL/GenBank/DDBJ databases">
        <title>Annotation of the Aspergillus terreus NIH2624 genome.</title>
        <authorList>
            <person name="Birren B.W."/>
            <person name="Lander E.S."/>
            <person name="Galagan J.E."/>
            <person name="Nusbaum C."/>
            <person name="Devon K."/>
            <person name="Henn M."/>
            <person name="Ma L.-J."/>
            <person name="Jaffe D.B."/>
            <person name="Butler J."/>
            <person name="Alvarez P."/>
            <person name="Gnerre S."/>
            <person name="Grabherr M."/>
            <person name="Kleber M."/>
            <person name="Mauceli E.W."/>
            <person name="Brockman W."/>
            <person name="Rounsley S."/>
            <person name="Young S.K."/>
            <person name="LaButti K."/>
            <person name="Pushparaj V."/>
            <person name="DeCaprio D."/>
            <person name="Crawford M."/>
            <person name="Koehrsen M."/>
            <person name="Engels R."/>
            <person name="Montgomery P."/>
            <person name="Pearson M."/>
            <person name="Howarth C."/>
            <person name="Larson L."/>
            <person name="Luoma S."/>
            <person name="White J."/>
            <person name="Alvarado L."/>
            <person name="Kodira C.D."/>
            <person name="Zeng Q."/>
            <person name="Oleary S."/>
            <person name="Yandava C."/>
            <person name="Denning D.W."/>
            <person name="Nierman W.C."/>
            <person name="Milne T."/>
            <person name="Madden K."/>
        </authorList>
    </citation>
    <scope>NUCLEOTIDE SEQUENCE [LARGE SCALE GENOMIC DNA]</scope>
    <source>
        <strain evidence="2">NIH 2624 / FGSC A1156</strain>
    </source>
</reference>
<name>Q0CVC8_ASPTN</name>
<dbReference type="STRING" id="341663.Q0CVC8"/>
<proteinExistence type="predicted"/>
<dbReference type="eggNOG" id="ENOG502SZGX">
    <property type="taxonomic scope" value="Eukaryota"/>
</dbReference>
<dbReference type="VEuPathDB" id="FungiDB:ATEG_02356"/>
<organism evidence="1 2">
    <name type="scientific">Aspergillus terreus (strain NIH 2624 / FGSC A1156)</name>
    <dbReference type="NCBI Taxonomy" id="341663"/>
    <lineage>
        <taxon>Eukaryota</taxon>
        <taxon>Fungi</taxon>
        <taxon>Dikarya</taxon>
        <taxon>Ascomycota</taxon>
        <taxon>Pezizomycotina</taxon>
        <taxon>Eurotiomycetes</taxon>
        <taxon>Eurotiomycetidae</taxon>
        <taxon>Eurotiales</taxon>
        <taxon>Aspergillaceae</taxon>
        <taxon>Aspergillus</taxon>
        <taxon>Aspergillus subgen. Circumdati</taxon>
    </lineage>
</organism>
<accession>Q0CVC8</accession>
<evidence type="ECO:0000313" key="2">
    <source>
        <dbReference type="Proteomes" id="UP000007963"/>
    </source>
</evidence>
<evidence type="ECO:0000313" key="1">
    <source>
        <dbReference type="EMBL" id="EAU37318.1"/>
    </source>
</evidence>
<dbReference type="HOGENOM" id="CLU_100270_0_0_1"/>
<dbReference type="GeneID" id="4317136"/>
<gene>
    <name evidence="1" type="ORF">ATEG_02356</name>
</gene>